<gene>
    <name evidence="1" type="ORF">AR1Y2_3443</name>
</gene>
<dbReference type="KEGG" id="arf:AR1Y2_3443"/>
<name>A0A4P8IJ03_9FIRM</name>
<organism evidence="1 2">
    <name type="scientific">Anaerostipes rhamnosivorans</name>
    <dbReference type="NCBI Taxonomy" id="1229621"/>
    <lineage>
        <taxon>Bacteria</taxon>
        <taxon>Bacillati</taxon>
        <taxon>Bacillota</taxon>
        <taxon>Clostridia</taxon>
        <taxon>Lachnospirales</taxon>
        <taxon>Lachnospiraceae</taxon>
        <taxon>Anaerostipes</taxon>
    </lineage>
</organism>
<dbReference type="Proteomes" id="UP000298653">
    <property type="component" value="Chromosome"/>
</dbReference>
<reference evidence="1 2" key="1">
    <citation type="submission" date="2019-05" db="EMBL/GenBank/DDBJ databases">
        <title>Complete genome sequencing of Anaerostipes rhamnosivorans.</title>
        <authorList>
            <person name="Bui T.P.N."/>
            <person name="de Vos W.M."/>
        </authorList>
    </citation>
    <scope>NUCLEOTIDE SEQUENCE [LARGE SCALE GENOMIC DNA]</scope>
    <source>
        <strain evidence="1 2">1y2</strain>
    </source>
</reference>
<evidence type="ECO:0000313" key="2">
    <source>
        <dbReference type="Proteomes" id="UP000298653"/>
    </source>
</evidence>
<proteinExistence type="predicted"/>
<dbReference type="AlphaFoldDB" id="A0A4P8IJ03"/>
<evidence type="ECO:0000313" key="1">
    <source>
        <dbReference type="EMBL" id="QCP36897.1"/>
    </source>
</evidence>
<sequence>MKDTACIKQKIYRNKYLIIFMESLGFYSELLSLDKMKPVGFLFCA</sequence>
<dbReference type="EMBL" id="CP040058">
    <property type="protein sequence ID" value="QCP36897.1"/>
    <property type="molecule type" value="Genomic_DNA"/>
</dbReference>
<keyword evidence="2" id="KW-1185">Reference proteome</keyword>
<protein>
    <submittedName>
        <fullName evidence="1">Uncharacterized protein</fullName>
    </submittedName>
</protein>
<accession>A0A4P8IJ03</accession>